<dbReference type="Proteomes" id="UP000183868">
    <property type="component" value="Chromosome"/>
</dbReference>
<dbReference type="AlphaFoldDB" id="A0A1J1C6F2"/>
<name>A0A1J1C6F2_CALAY</name>
<evidence type="ECO:0000313" key="1">
    <source>
        <dbReference type="EMBL" id="APF18269.1"/>
    </source>
</evidence>
<accession>A0A1J1C6F2</accession>
<proteinExistence type="predicted"/>
<gene>
    <name evidence="1" type="ORF">Cabys_1520</name>
</gene>
<sequence>MPRLFQRGSICSSQIAQIYTDFFISFREYLRNPREKIVAALLPWN</sequence>
<reference evidence="1 2" key="1">
    <citation type="submission" date="2016-11" db="EMBL/GenBank/DDBJ databases">
        <title>Genomic analysis of Caldithrix abyssi and proposal of a novel bacterial phylum Caldithrichaeota.</title>
        <authorList>
            <person name="Kublanov I."/>
            <person name="Sigalova O."/>
            <person name="Gavrilov S."/>
            <person name="Lebedinsky A."/>
            <person name="Ivanova N."/>
            <person name="Daum C."/>
            <person name="Reddy T."/>
            <person name="Klenk H.P."/>
            <person name="Goker M."/>
            <person name="Reva O."/>
            <person name="Miroshnichenko M."/>
            <person name="Kyprides N."/>
            <person name="Woyke T."/>
            <person name="Gelfand M."/>
        </authorList>
    </citation>
    <scope>NUCLEOTIDE SEQUENCE [LARGE SCALE GENOMIC DNA]</scope>
    <source>
        <strain evidence="1 2">LF13</strain>
    </source>
</reference>
<evidence type="ECO:0000313" key="2">
    <source>
        <dbReference type="Proteomes" id="UP000183868"/>
    </source>
</evidence>
<organism evidence="1 2">
    <name type="scientific">Caldithrix abyssi DSM 13497</name>
    <dbReference type="NCBI Taxonomy" id="880073"/>
    <lineage>
        <taxon>Bacteria</taxon>
        <taxon>Pseudomonadati</taxon>
        <taxon>Calditrichota</taxon>
        <taxon>Calditrichia</taxon>
        <taxon>Calditrichales</taxon>
        <taxon>Calditrichaceae</taxon>
        <taxon>Caldithrix</taxon>
    </lineage>
</organism>
<dbReference type="KEGG" id="caby:Cabys_1520"/>
<protein>
    <submittedName>
        <fullName evidence="1">Uncharacterized protein</fullName>
    </submittedName>
</protein>
<dbReference type="EMBL" id="CP018099">
    <property type="protein sequence ID" value="APF18269.1"/>
    <property type="molecule type" value="Genomic_DNA"/>
</dbReference>